<dbReference type="Pfam" id="PF00001">
    <property type="entry name" value="7tm_1"/>
    <property type="match status" value="1"/>
</dbReference>
<feature type="domain" description="G-protein coupled receptors family 1 profile" evidence="9">
    <location>
        <begin position="47"/>
        <end position="319"/>
    </location>
</feature>
<evidence type="ECO:0000256" key="2">
    <source>
        <dbReference type="ARBA" id="ARBA00022692"/>
    </source>
</evidence>
<evidence type="ECO:0000313" key="10">
    <source>
        <dbReference type="EnsemblMetazoa" id="XP_038057085.1"/>
    </source>
</evidence>
<feature type="transmembrane region" description="Helical" evidence="8">
    <location>
        <begin position="68"/>
        <end position="90"/>
    </location>
</feature>
<keyword evidence="2 8" id="KW-0812">Transmembrane</keyword>
<dbReference type="PROSITE" id="PS50262">
    <property type="entry name" value="G_PROTEIN_RECEP_F1_2"/>
    <property type="match status" value="1"/>
</dbReference>
<dbReference type="CDD" id="cd00637">
    <property type="entry name" value="7tm_classA_rhodopsin-like"/>
    <property type="match status" value="1"/>
</dbReference>
<feature type="transmembrane region" description="Helical" evidence="8">
    <location>
        <begin position="110"/>
        <end position="134"/>
    </location>
</feature>
<dbReference type="InterPro" id="IPR017452">
    <property type="entry name" value="GPCR_Rhodpsn_7TM"/>
</dbReference>
<dbReference type="PANTHER" id="PTHR24243:SF208">
    <property type="entry name" value="PYROKININ-1 RECEPTOR"/>
    <property type="match status" value="1"/>
</dbReference>
<dbReference type="Gene3D" id="1.20.1070.10">
    <property type="entry name" value="Rhodopsin 7-helix transmembrane proteins"/>
    <property type="match status" value="1"/>
</dbReference>
<dbReference type="GeneID" id="119728776"/>
<dbReference type="OrthoDB" id="6151005at2759"/>
<evidence type="ECO:0000256" key="7">
    <source>
        <dbReference type="ARBA" id="ARBA00023224"/>
    </source>
</evidence>
<keyword evidence="4" id="KW-0297">G-protein coupled receptor</keyword>
<evidence type="ECO:0000256" key="6">
    <source>
        <dbReference type="ARBA" id="ARBA00023170"/>
    </source>
</evidence>
<feature type="transmembrane region" description="Helical" evidence="8">
    <location>
        <begin position="155"/>
        <end position="173"/>
    </location>
</feature>
<protein>
    <recommendedName>
        <fullName evidence="9">G-protein coupled receptors family 1 profile domain-containing protein</fullName>
    </recommendedName>
</protein>
<evidence type="ECO:0000256" key="3">
    <source>
        <dbReference type="ARBA" id="ARBA00022989"/>
    </source>
</evidence>
<dbReference type="AlphaFoldDB" id="A0A914A0G7"/>
<dbReference type="GO" id="GO:0004930">
    <property type="term" value="F:G protein-coupled receptor activity"/>
    <property type="evidence" value="ECO:0007669"/>
    <property type="project" value="UniProtKB-KW"/>
</dbReference>
<evidence type="ECO:0000313" key="11">
    <source>
        <dbReference type="Proteomes" id="UP000887568"/>
    </source>
</evidence>
<reference evidence="10" key="1">
    <citation type="submission" date="2022-11" db="UniProtKB">
        <authorList>
            <consortium name="EnsemblMetazoa"/>
        </authorList>
    </citation>
    <scope>IDENTIFICATION</scope>
</reference>
<evidence type="ECO:0000256" key="1">
    <source>
        <dbReference type="ARBA" id="ARBA00004141"/>
    </source>
</evidence>
<dbReference type="GO" id="GO:0005886">
    <property type="term" value="C:plasma membrane"/>
    <property type="evidence" value="ECO:0007669"/>
    <property type="project" value="TreeGrafter"/>
</dbReference>
<comment type="subcellular location">
    <subcellularLocation>
        <location evidence="1">Membrane</location>
        <topology evidence="1">Multi-pass membrane protein</topology>
    </subcellularLocation>
</comment>
<dbReference type="SUPFAM" id="SSF81321">
    <property type="entry name" value="Family A G protein-coupled receptor-like"/>
    <property type="match status" value="1"/>
</dbReference>
<keyword evidence="7" id="KW-0807">Transducer</keyword>
<keyword evidence="11" id="KW-1185">Reference proteome</keyword>
<accession>A0A914A0G7</accession>
<evidence type="ECO:0000256" key="8">
    <source>
        <dbReference type="SAM" id="Phobius"/>
    </source>
</evidence>
<keyword evidence="3 8" id="KW-1133">Transmembrane helix</keyword>
<dbReference type="InterPro" id="IPR000276">
    <property type="entry name" value="GPCR_Rhodpsn"/>
</dbReference>
<dbReference type="OMA" id="PIVYNCT"/>
<feature type="transmembrane region" description="Helical" evidence="8">
    <location>
        <begin position="31"/>
        <end position="56"/>
    </location>
</feature>
<feature type="transmembrane region" description="Helical" evidence="8">
    <location>
        <begin position="208"/>
        <end position="229"/>
    </location>
</feature>
<feature type="transmembrane region" description="Helical" evidence="8">
    <location>
        <begin position="303"/>
        <end position="322"/>
    </location>
</feature>
<organism evidence="10 11">
    <name type="scientific">Patiria miniata</name>
    <name type="common">Bat star</name>
    <name type="synonym">Asterina miniata</name>
    <dbReference type="NCBI Taxonomy" id="46514"/>
    <lineage>
        <taxon>Eukaryota</taxon>
        <taxon>Metazoa</taxon>
        <taxon>Echinodermata</taxon>
        <taxon>Eleutherozoa</taxon>
        <taxon>Asterozoa</taxon>
        <taxon>Asteroidea</taxon>
        <taxon>Valvatacea</taxon>
        <taxon>Valvatida</taxon>
        <taxon>Asterinidae</taxon>
        <taxon>Patiria</taxon>
    </lineage>
</organism>
<dbReference type="EnsemblMetazoa" id="XM_038201157.1">
    <property type="protein sequence ID" value="XP_038057085.1"/>
    <property type="gene ID" value="LOC119728776"/>
</dbReference>
<keyword evidence="5 8" id="KW-0472">Membrane</keyword>
<sequence length="362" mass="41355">MANLTNGCDVLYLLSNESSLDFWTYTETSKVLITIILPCILVLGVTGNLIFLFVLYRVRWMRSEITFYLMNLAFADIIFLSFTVGEKLWMYLTSPYMEDVSGIGPVACFVFYPVQAMAYFASIAVVTIISYERLQAICRPMGKIMTRQRHHSKRLAACSWFLGGAFSCLLIPGKSVVRTYCVEWEIYNFTNTSSVPPYPDPMLLCDPLWSWSAMFANCLQTVPFFMAMAGNSIMYFKIIQSLNSTKANANTADLRARTLRDRNKVTRMLVANGIIFFCCLAPFQTASLLRAFFNIEVLHFEAVSTVLMYFNSAVNPIVYNCTNSRYRMAFRLAFTTGPMSSRTRRFRSVLSMEEYRRSSVVL</sequence>
<dbReference type="RefSeq" id="XP_038057085.1">
    <property type="nucleotide sequence ID" value="XM_038201157.1"/>
</dbReference>
<evidence type="ECO:0000259" key="9">
    <source>
        <dbReference type="PROSITE" id="PS50262"/>
    </source>
</evidence>
<feature type="transmembrane region" description="Helical" evidence="8">
    <location>
        <begin position="265"/>
        <end position="283"/>
    </location>
</feature>
<evidence type="ECO:0000256" key="4">
    <source>
        <dbReference type="ARBA" id="ARBA00023040"/>
    </source>
</evidence>
<dbReference type="PRINTS" id="PR00237">
    <property type="entry name" value="GPCRRHODOPSN"/>
</dbReference>
<name>A0A914A0G7_PATMI</name>
<dbReference type="PANTHER" id="PTHR24243">
    <property type="entry name" value="G-PROTEIN COUPLED RECEPTOR"/>
    <property type="match status" value="1"/>
</dbReference>
<proteinExistence type="predicted"/>
<evidence type="ECO:0000256" key="5">
    <source>
        <dbReference type="ARBA" id="ARBA00023136"/>
    </source>
</evidence>
<dbReference type="Proteomes" id="UP000887568">
    <property type="component" value="Unplaced"/>
</dbReference>
<keyword evidence="6" id="KW-0675">Receptor</keyword>